<dbReference type="Proteomes" id="UP000236725">
    <property type="component" value="Unassembled WGS sequence"/>
</dbReference>
<dbReference type="RefSeq" id="WP_103982163.1">
    <property type="nucleotide sequence ID" value="NZ_FNVS01000001.1"/>
</dbReference>
<protein>
    <submittedName>
        <fullName evidence="2">Acetyltransferase (GNAT) domain-containing protein</fullName>
    </submittedName>
</protein>
<dbReference type="InterPro" id="IPR016181">
    <property type="entry name" value="Acyl_CoA_acyltransferase"/>
</dbReference>
<keyword evidence="2" id="KW-0808">Transferase</keyword>
<dbReference type="AlphaFoldDB" id="A0A8G2F345"/>
<name>A0A8G2F345_9BACT</name>
<dbReference type="Pfam" id="PF13527">
    <property type="entry name" value="Acetyltransf_9"/>
    <property type="match status" value="1"/>
</dbReference>
<comment type="caution">
    <text evidence="2">The sequence shown here is derived from an EMBL/GenBank/DDBJ whole genome shotgun (WGS) entry which is preliminary data.</text>
</comment>
<dbReference type="PANTHER" id="PTHR37817:SF1">
    <property type="entry name" value="N-ACETYLTRANSFERASE EIS"/>
    <property type="match status" value="1"/>
</dbReference>
<dbReference type="GO" id="GO:0030649">
    <property type="term" value="P:aminoglycoside antibiotic catabolic process"/>
    <property type="evidence" value="ECO:0007669"/>
    <property type="project" value="TreeGrafter"/>
</dbReference>
<evidence type="ECO:0000259" key="1">
    <source>
        <dbReference type="PROSITE" id="PS51186"/>
    </source>
</evidence>
<dbReference type="InterPro" id="IPR051554">
    <property type="entry name" value="Acetyltransferase_Eis"/>
</dbReference>
<reference evidence="2 3" key="1">
    <citation type="submission" date="2016-10" db="EMBL/GenBank/DDBJ databases">
        <authorList>
            <person name="Varghese N."/>
            <person name="Submissions S."/>
        </authorList>
    </citation>
    <scope>NUCLEOTIDE SEQUENCE [LARGE SCALE GENOMIC DNA]</scope>
    <source>
        <strain evidence="2 3">DSM 29073</strain>
    </source>
</reference>
<dbReference type="GO" id="GO:0034069">
    <property type="term" value="F:aminoglycoside N-acetyltransferase activity"/>
    <property type="evidence" value="ECO:0007669"/>
    <property type="project" value="TreeGrafter"/>
</dbReference>
<dbReference type="SUPFAM" id="SSF55729">
    <property type="entry name" value="Acyl-CoA N-acyltransferases (Nat)"/>
    <property type="match status" value="1"/>
</dbReference>
<organism evidence="2 3">
    <name type="scientific">Parabacteroides chinchillae</name>
    <dbReference type="NCBI Taxonomy" id="871327"/>
    <lineage>
        <taxon>Bacteria</taxon>
        <taxon>Pseudomonadati</taxon>
        <taxon>Bacteroidota</taxon>
        <taxon>Bacteroidia</taxon>
        <taxon>Bacteroidales</taxon>
        <taxon>Tannerellaceae</taxon>
        <taxon>Parabacteroides</taxon>
    </lineage>
</organism>
<dbReference type="CDD" id="cd04301">
    <property type="entry name" value="NAT_SF"/>
    <property type="match status" value="1"/>
</dbReference>
<keyword evidence="3" id="KW-1185">Reference proteome</keyword>
<gene>
    <name evidence="2" type="ORF">SAMN05444001_101202</name>
</gene>
<evidence type="ECO:0000313" key="2">
    <source>
        <dbReference type="EMBL" id="SEF44016.1"/>
    </source>
</evidence>
<feature type="domain" description="N-acetyltransferase" evidence="1">
    <location>
        <begin position="1"/>
        <end position="142"/>
    </location>
</feature>
<dbReference type="Gene3D" id="3.40.630.30">
    <property type="match status" value="1"/>
</dbReference>
<dbReference type="InterPro" id="IPR000182">
    <property type="entry name" value="GNAT_dom"/>
</dbReference>
<evidence type="ECO:0000313" key="3">
    <source>
        <dbReference type="Proteomes" id="UP000236725"/>
    </source>
</evidence>
<dbReference type="PANTHER" id="PTHR37817">
    <property type="entry name" value="N-ACETYLTRANSFERASE EIS"/>
    <property type="match status" value="1"/>
</dbReference>
<dbReference type="PROSITE" id="PS51186">
    <property type="entry name" value="GNAT"/>
    <property type="match status" value="1"/>
</dbReference>
<proteinExistence type="predicted"/>
<dbReference type="EMBL" id="FNVS01000001">
    <property type="protein sequence ID" value="SEF44016.1"/>
    <property type="molecule type" value="Genomic_DNA"/>
</dbReference>
<accession>A0A8G2F345</accession>
<sequence>MNKKQQVKDLWRTCFGDSEAFIDLYFDRVYQDDNTLTIERNGQIVSALQMLPYTMTYFGTEISVAYISGACTVPEQRGQGLMKQLLQEAFEEMKKRDVAITALIPANTRLFNYYREQGYIEAFDYTTETYIRPQIVVQKPLLTVVPPEVDSMNTLYKYFDKKLRERTCCVLHTYDDFVTILRDLALNGGQMLTALNENEQPVGMIFLHLFIDSNGQKNIYAKELMYDNEDIKALLLQEATLQNNVNQAICEISPTPPSTMPKGMAKVIDTKRLIHHWHSKHPHSPLSKSDLENMDIQTLTQHLLDYPDKKAFISLMLD</sequence>